<evidence type="ECO:0000256" key="7">
    <source>
        <dbReference type="ARBA" id="ARBA00023929"/>
    </source>
</evidence>
<comment type="catalytic activity">
    <reaction evidence="7">
        <text>2'-deoxyguanosine + phosphate = 2-deoxy-alpha-D-ribose 1-phosphate + guanine</text>
        <dbReference type="Rhea" id="RHEA:27738"/>
        <dbReference type="ChEBI" id="CHEBI:16235"/>
        <dbReference type="ChEBI" id="CHEBI:17172"/>
        <dbReference type="ChEBI" id="CHEBI:43474"/>
        <dbReference type="ChEBI" id="CHEBI:57259"/>
        <dbReference type="EC" id="2.4.2.1"/>
    </reaction>
</comment>
<keyword evidence="5" id="KW-0808">Transferase</keyword>
<evidence type="ECO:0000313" key="13">
    <source>
        <dbReference type="Proteomes" id="UP000324629"/>
    </source>
</evidence>
<evidence type="ECO:0000256" key="5">
    <source>
        <dbReference type="ARBA" id="ARBA00022679"/>
    </source>
</evidence>
<sequence length="159" mass="17598">METRESFETTGWSLCKKGLWTAVHQFPLLSSRDADLAFLINYVADDLLGGVPGEADELGTEHVPGIRLINTEHVDDIVLFNRSGEDMQTMLNNLSMSTVPEVIVARHAGIRVFAISLVTNVSVLSEETTEKANHQEVLDVATTRTELLSNLFTELIKQT</sequence>
<keyword evidence="13" id="KW-1185">Reference proteome</keyword>
<dbReference type="PANTHER" id="PTHR11904:SF9">
    <property type="entry name" value="PURINE NUCLEOSIDE PHOSPHORYLASE-RELATED"/>
    <property type="match status" value="1"/>
</dbReference>
<dbReference type="InterPro" id="IPR011268">
    <property type="entry name" value="Purine_phosphorylase"/>
</dbReference>
<evidence type="ECO:0000256" key="4">
    <source>
        <dbReference type="ARBA" id="ARBA00022676"/>
    </source>
</evidence>
<comment type="catalytic activity">
    <reaction evidence="6">
        <text>inosine + phosphate = alpha-D-ribose 1-phosphate + hypoxanthine</text>
        <dbReference type="Rhea" id="RHEA:27646"/>
        <dbReference type="ChEBI" id="CHEBI:17368"/>
        <dbReference type="ChEBI" id="CHEBI:17596"/>
        <dbReference type="ChEBI" id="CHEBI:43474"/>
        <dbReference type="ChEBI" id="CHEBI:57720"/>
        <dbReference type="EC" id="2.4.2.1"/>
    </reaction>
</comment>
<dbReference type="GO" id="GO:0004731">
    <property type="term" value="F:purine-nucleoside phosphorylase activity"/>
    <property type="evidence" value="ECO:0007669"/>
    <property type="project" value="UniProtKB-EC"/>
</dbReference>
<organism evidence="12 13">
    <name type="scientific">Paragonimus westermani</name>
    <dbReference type="NCBI Taxonomy" id="34504"/>
    <lineage>
        <taxon>Eukaryota</taxon>
        <taxon>Metazoa</taxon>
        <taxon>Spiralia</taxon>
        <taxon>Lophotrochozoa</taxon>
        <taxon>Platyhelminthes</taxon>
        <taxon>Trematoda</taxon>
        <taxon>Digenea</taxon>
        <taxon>Plagiorchiida</taxon>
        <taxon>Troglotremata</taxon>
        <taxon>Troglotrematidae</taxon>
        <taxon>Paragonimus</taxon>
    </lineage>
</organism>
<evidence type="ECO:0000256" key="3">
    <source>
        <dbReference type="ARBA" id="ARBA00011886"/>
    </source>
</evidence>
<evidence type="ECO:0000256" key="2">
    <source>
        <dbReference type="ARBA" id="ARBA00006751"/>
    </source>
</evidence>
<dbReference type="PANTHER" id="PTHR11904">
    <property type="entry name" value="METHYLTHIOADENOSINE/PURINE NUCLEOSIDE PHOSPHORYLASE"/>
    <property type="match status" value="1"/>
</dbReference>
<gene>
    <name evidence="12" type="ORF">DEA37_0012558</name>
</gene>
<feature type="domain" description="Nucleoside phosphorylase" evidence="11">
    <location>
        <begin position="90"/>
        <end position="157"/>
    </location>
</feature>
<name>A0A5J4N4B7_9TREM</name>
<dbReference type="GO" id="GO:0005737">
    <property type="term" value="C:cytoplasm"/>
    <property type="evidence" value="ECO:0007669"/>
    <property type="project" value="TreeGrafter"/>
</dbReference>
<keyword evidence="4" id="KW-0328">Glycosyltransferase</keyword>
<dbReference type="EMBL" id="QNGE01012644">
    <property type="protein sequence ID" value="KAA3670220.1"/>
    <property type="molecule type" value="Genomic_DNA"/>
</dbReference>
<accession>A0A5J4N4B7</accession>
<dbReference type="GO" id="GO:0009116">
    <property type="term" value="P:nucleoside metabolic process"/>
    <property type="evidence" value="ECO:0007669"/>
    <property type="project" value="InterPro"/>
</dbReference>
<reference evidence="12 13" key="1">
    <citation type="journal article" date="2019" name="Gigascience">
        <title>Whole-genome sequence of the oriental lung fluke Paragonimus westermani.</title>
        <authorList>
            <person name="Oey H."/>
            <person name="Zakrzewski M."/>
            <person name="Narain K."/>
            <person name="Devi K.R."/>
            <person name="Agatsuma T."/>
            <person name="Nawaratna S."/>
            <person name="Gobert G.N."/>
            <person name="Jones M.K."/>
            <person name="Ragan M.A."/>
            <person name="McManus D.P."/>
            <person name="Krause L."/>
        </authorList>
    </citation>
    <scope>NUCLEOTIDE SEQUENCE [LARGE SCALE GENOMIC DNA]</scope>
    <source>
        <strain evidence="12 13">IND2009</strain>
    </source>
</reference>
<evidence type="ECO:0000256" key="6">
    <source>
        <dbReference type="ARBA" id="ARBA00023918"/>
    </source>
</evidence>
<dbReference type="EC" id="2.4.2.1" evidence="3"/>
<evidence type="ECO:0000256" key="10">
    <source>
        <dbReference type="ARBA" id="ARBA00031036"/>
    </source>
</evidence>
<evidence type="ECO:0000259" key="11">
    <source>
        <dbReference type="Pfam" id="PF01048"/>
    </source>
</evidence>
<dbReference type="Proteomes" id="UP000324629">
    <property type="component" value="Unassembled WGS sequence"/>
</dbReference>
<dbReference type="InterPro" id="IPR000845">
    <property type="entry name" value="Nucleoside_phosphorylase_d"/>
</dbReference>
<evidence type="ECO:0000256" key="1">
    <source>
        <dbReference type="ARBA" id="ARBA00005058"/>
    </source>
</evidence>
<comment type="pathway">
    <text evidence="1">Purine metabolism; purine nucleoside salvage.</text>
</comment>
<evidence type="ECO:0000313" key="12">
    <source>
        <dbReference type="EMBL" id="KAA3670220.1"/>
    </source>
</evidence>
<dbReference type="InterPro" id="IPR035994">
    <property type="entry name" value="Nucleoside_phosphorylase_sf"/>
</dbReference>
<protein>
    <recommendedName>
        <fullName evidence="3">purine-nucleoside phosphorylase</fullName>
        <ecNumber evidence="3">2.4.2.1</ecNumber>
    </recommendedName>
    <alternativeName>
        <fullName evidence="10">Inosine-guanosine phosphorylase</fullName>
    </alternativeName>
</protein>
<comment type="similarity">
    <text evidence="2">Belongs to the PNP/MTAP phosphorylase family.</text>
</comment>
<comment type="caution">
    <text evidence="12">The sequence shown here is derived from an EMBL/GenBank/DDBJ whole genome shotgun (WGS) entry which is preliminary data.</text>
</comment>
<dbReference type="Gene3D" id="3.40.50.1580">
    <property type="entry name" value="Nucleoside phosphorylase domain"/>
    <property type="match status" value="1"/>
</dbReference>
<comment type="catalytic activity">
    <reaction evidence="9">
        <text>guanosine + phosphate = alpha-D-ribose 1-phosphate + guanine</text>
        <dbReference type="Rhea" id="RHEA:13233"/>
        <dbReference type="ChEBI" id="CHEBI:16235"/>
        <dbReference type="ChEBI" id="CHEBI:16750"/>
        <dbReference type="ChEBI" id="CHEBI:43474"/>
        <dbReference type="ChEBI" id="CHEBI:57720"/>
        <dbReference type="EC" id="2.4.2.1"/>
    </reaction>
</comment>
<dbReference type="Pfam" id="PF01048">
    <property type="entry name" value="PNP_UDP_1"/>
    <property type="match status" value="1"/>
</dbReference>
<evidence type="ECO:0000256" key="8">
    <source>
        <dbReference type="ARBA" id="ARBA00023950"/>
    </source>
</evidence>
<dbReference type="UniPathway" id="UPA00606"/>
<dbReference type="SUPFAM" id="SSF53167">
    <property type="entry name" value="Purine and uridine phosphorylases"/>
    <property type="match status" value="1"/>
</dbReference>
<comment type="catalytic activity">
    <reaction evidence="8">
        <text>2'-deoxyinosine + phosphate = 2-deoxy-alpha-D-ribose 1-phosphate + hypoxanthine</text>
        <dbReference type="Rhea" id="RHEA:27750"/>
        <dbReference type="ChEBI" id="CHEBI:17368"/>
        <dbReference type="ChEBI" id="CHEBI:28997"/>
        <dbReference type="ChEBI" id="CHEBI:43474"/>
        <dbReference type="ChEBI" id="CHEBI:57259"/>
        <dbReference type="EC" id="2.4.2.1"/>
    </reaction>
</comment>
<proteinExistence type="inferred from homology"/>
<dbReference type="AlphaFoldDB" id="A0A5J4N4B7"/>
<evidence type="ECO:0000256" key="9">
    <source>
        <dbReference type="ARBA" id="ARBA00023970"/>
    </source>
</evidence>